<gene>
    <name evidence="2" type="ORF">CLOSPI_00811</name>
</gene>
<sequence length="52" mass="6262">MKYVKNHGSPVLLISFFNIFYDYFFIALIFHITIITSERLVILELFVDHRNL</sequence>
<keyword evidence="1" id="KW-0812">Transmembrane</keyword>
<dbReference type="HOGENOM" id="CLU_3078519_0_0_9"/>
<accession>B1C0T1</accession>
<evidence type="ECO:0000256" key="1">
    <source>
        <dbReference type="SAM" id="Phobius"/>
    </source>
</evidence>
<feature type="transmembrane region" description="Helical" evidence="1">
    <location>
        <begin position="12"/>
        <end position="35"/>
    </location>
</feature>
<keyword evidence="3" id="KW-1185">Reference proteome</keyword>
<keyword evidence="1" id="KW-0472">Membrane</keyword>
<evidence type="ECO:0000313" key="3">
    <source>
        <dbReference type="Proteomes" id="UP000004910"/>
    </source>
</evidence>
<reference evidence="2" key="1">
    <citation type="submission" date="2008-02" db="EMBL/GenBank/DDBJ databases">
        <authorList>
            <person name="Fulton L."/>
            <person name="Clifton S."/>
            <person name="Fulton B."/>
            <person name="Xu J."/>
            <person name="Minx P."/>
            <person name="Pepin K.H."/>
            <person name="Johnson M."/>
            <person name="Thiruvilangam P."/>
            <person name="Bhonagiri V."/>
            <person name="Nash W.E."/>
            <person name="Mardis E.R."/>
            <person name="Wilson R.K."/>
        </authorList>
    </citation>
    <scope>NUCLEOTIDE SEQUENCE [LARGE SCALE GENOMIC DNA]</scope>
    <source>
        <strain evidence="2">DSM 1552</strain>
    </source>
</reference>
<evidence type="ECO:0000313" key="2">
    <source>
        <dbReference type="EMBL" id="EDS75416.1"/>
    </source>
</evidence>
<dbReference type="EMBL" id="ABIK02000006">
    <property type="protein sequence ID" value="EDS75416.1"/>
    <property type="molecule type" value="Genomic_DNA"/>
</dbReference>
<protein>
    <submittedName>
        <fullName evidence="2">Uncharacterized protein</fullName>
    </submittedName>
</protein>
<dbReference type="Proteomes" id="UP000004910">
    <property type="component" value="Unassembled WGS sequence"/>
</dbReference>
<dbReference type="AlphaFoldDB" id="B1C0T1"/>
<organism evidence="2 3">
    <name type="scientific">Thomasclavelia spiroformis DSM 1552</name>
    <dbReference type="NCBI Taxonomy" id="428126"/>
    <lineage>
        <taxon>Bacteria</taxon>
        <taxon>Bacillati</taxon>
        <taxon>Bacillota</taxon>
        <taxon>Erysipelotrichia</taxon>
        <taxon>Erysipelotrichales</taxon>
        <taxon>Coprobacillaceae</taxon>
        <taxon>Thomasclavelia</taxon>
    </lineage>
</organism>
<name>B1C0T1_9FIRM</name>
<comment type="caution">
    <text evidence="2">The sequence shown here is derived from an EMBL/GenBank/DDBJ whole genome shotgun (WGS) entry which is preliminary data.</text>
</comment>
<reference evidence="2" key="2">
    <citation type="submission" date="2014-06" db="EMBL/GenBank/DDBJ databases">
        <title>Draft genome sequence of Clostridium spiroforme (DSM 1552).</title>
        <authorList>
            <person name="Sudarsanam P."/>
            <person name="Ley R."/>
            <person name="Guruge J."/>
            <person name="Turnbaugh P.J."/>
            <person name="Mahowald M."/>
            <person name="Liep D."/>
            <person name="Gordon J."/>
        </authorList>
    </citation>
    <scope>NUCLEOTIDE SEQUENCE</scope>
    <source>
        <strain evidence="2">DSM 1552</strain>
    </source>
</reference>
<keyword evidence="1" id="KW-1133">Transmembrane helix</keyword>
<proteinExistence type="predicted"/>